<feature type="transmembrane region" description="Helical" evidence="6">
    <location>
        <begin position="169"/>
        <end position="191"/>
    </location>
</feature>
<organism evidence="7 8">
    <name type="scientific">Methylobrevis albus</name>
    <dbReference type="NCBI Taxonomy" id="2793297"/>
    <lineage>
        <taxon>Bacteria</taxon>
        <taxon>Pseudomonadati</taxon>
        <taxon>Pseudomonadota</taxon>
        <taxon>Alphaproteobacteria</taxon>
        <taxon>Hyphomicrobiales</taxon>
        <taxon>Pleomorphomonadaceae</taxon>
        <taxon>Methylobrevis</taxon>
    </lineage>
</organism>
<dbReference type="GO" id="GO:0005886">
    <property type="term" value="C:plasma membrane"/>
    <property type="evidence" value="ECO:0007669"/>
    <property type="project" value="UniProtKB-SubCell"/>
</dbReference>
<evidence type="ECO:0000313" key="8">
    <source>
        <dbReference type="Proteomes" id="UP000631694"/>
    </source>
</evidence>
<dbReference type="Proteomes" id="UP000631694">
    <property type="component" value="Unassembled WGS sequence"/>
</dbReference>
<keyword evidence="3 6" id="KW-0812">Transmembrane</keyword>
<dbReference type="GO" id="GO:0015171">
    <property type="term" value="F:amino acid transmembrane transporter activity"/>
    <property type="evidence" value="ECO:0007669"/>
    <property type="project" value="TreeGrafter"/>
</dbReference>
<dbReference type="PANTHER" id="PTHR30086">
    <property type="entry name" value="ARGININE EXPORTER PROTEIN ARGO"/>
    <property type="match status" value="1"/>
</dbReference>
<accession>A0A931I0J2</accession>
<name>A0A931I0J2_9HYPH</name>
<evidence type="ECO:0000256" key="3">
    <source>
        <dbReference type="ARBA" id="ARBA00022692"/>
    </source>
</evidence>
<dbReference type="RefSeq" id="WP_197310139.1">
    <property type="nucleotide sequence ID" value="NZ_JADZLT010000040.1"/>
</dbReference>
<dbReference type="Pfam" id="PF01810">
    <property type="entry name" value="LysE"/>
    <property type="match status" value="1"/>
</dbReference>
<keyword evidence="4 6" id="KW-1133">Transmembrane helix</keyword>
<comment type="caution">
    <text evidence="7">The sequence shown here is derived from an EMBL/GenBank/DDBJ whole genome shotgun (WGS) entry which is preliminary data.</text>
</comment>
<evidence type="ECO:0000256" key="5">
    <source>
        <dbReference type="ARBA" id="ARBA00023136"/>
    </source>
</evidence>
<evidence type="ECO:0000256" key="4">
    <source>
        <dbReference type="ARBA" id="ARBA00022989"/>
    </source>
</evidence>
<keyword evidence="2" id="KW-1003">Cell membrane</keyword>
<dbReference type="EMBL" id="JADZLT010000040">
    <property type="protein sequence ID" value="MBH0237063.1"/>
    <property type="molecule type" value="Genomic_DNA"/>
</dbReference>
<evidence type="ECO:0000256" key="2">
    <source>
        <dbReference type="ARBA" id="ARBA00022475"/>
    </source>
</evidence>
<evidence type="ECO:0000256" key="6">
    <source>
        <dbReference type="SAM" id="Phobius"/>
    </source>
</evidence>
<keyword evidence="8" id="KW-1185">Reference proteome</keyword>
<feature type="transmembrane region" description="Helical" evidence="6">
    <location>
        <begin position="132"/>
        <end position="157"/>
    </location>
</feature>
<gene>
    <name evidence="7" type="ORF">I5731_04450</name>
</gene>
<reference evidence="7" key="1">
    <citation type="submission" date="2020-12" db="EMBL/GenBank/DDBJ databases">
        <title>Methylobrevis albus sp. nov., isolated from fresh water lack sediment.</title>
        <authorList>
            <person name="Zou Q."/>
        </authorList>
    </citation>
    <scope>NUCLEOTIDE SEQUENCE</scope>
    <source>
        <strain evidence="7">L22</strain>
    </source>
</reference>
<dbReference type="GO" id="GO:0033228">
    <property type="term" value="P:cysteine export across plasma membrane"/>
    <property type="evidence" value="ECO:0007669"/>
    <property type="project" value="TreeGrafter"/>
</dbReference>
<sequence length="192" mass="19254">MDNPLLFLLAVITLLATPGPTNTLLAAAGAAGGVRRSLRLLPAEAAGYLIAILIVGLVLGPLLARLPWVADALRIVVGLYLLHLALRLWRSFGAGGEARAVVGPAEVFLATLANPKSIVFGLGIVPFGSPSVAAYLAAFTLVVHLVGLGWLVIGAGAGRAARAAGRAALVPRCGAVLIAVLGGGIVAAPLLG</sequence>
<dbReference type="AlphaFoldDB" id="A0A931I0J2"/>
<proteinExistence type="predicted"/>
<evidence type="ECO:0000256" key="1">
    <source>
        <dbReference type="ARBA" id="ARBA00004651"/>
    </source>
</evidence>
<feature type="transmembrane region" description="Helical" evidence="6">
    <location>
        <begin position="71"/>
        <end position="89"/>
    </location>
</feature>
<feature type="transmembrane region" description="Helical" evidence="6">
    <location>
        <begin position="45"/>
        <end position="64"/>
    </location>
</feature>
<protein>
    <submittedName>
        <fullName evidence="7">LysE family transporter</fullName>
    </submittedName>
</protein>
<keyword evidence="5 6" id="KW-0472">Membrane</keyword>
<dbReference type="PANTHER" id="PTHR30086:SF20">
    <property type="entry name" value="ARGININE EXPORTER PROTEIN ARGO-RELATED"/>
    <property type="match status" value="1"/>
</dbReference>
<comment type="subcellular location">
    <subcellularLocation>
        <location evidence="1">Cell membrane</location>
        <topology evidence="1">Multi-pass membrane protein</topology>
    </subcellularLocation>
</comment>
<dbReference type="InterPro" id="IPR001123">
    <property type="entry name" value="LeuE-type"/>
</dbReference>
<evidence type="ECO:0000313" key="7">
    <source>
        <dbReference type="EMBL" id="MBH0237063.1"/>
    </source>
</evidence>